<keyword evidence="13" id="KW-0443">Lipid metabolism</keyword>
<evidence type="ECO:0000259" key="14">
    <source>
        <dbReference type="PROSITE" id="PS50975"/>
    </source>
</evidence>
<evidence type="ECO:0000256" key="13">
    <source>
        <dbReference type="RuleBase" id="RU365063"/>
    </source>
</evidence>
<dbReference type="InterPro" id="IPR016185">
    <property type="entry name" value="PreATP-grasp_dom_sf"/>
</dbReference>
<evidence type="ECO:0000256" key="2">
    <source>
        <dbReference type="ARBA" id="ARBA00004956"/>
    </source>
</evidence>
<dbReference type="PROSITE" id="PS50975">
    <property type="entry name" value="ATP_GRASP"/>
    <property type="match status" value="1"/>
</dbReference>
<evidence type="ECO:0000256" key="12">
    <source>
        <dbReference type="PROSITE-ProRule" id="PRU00409"/>
    </source>
</evidence>
<keyword evidence="9" id="KW-0460">Magnesium</keyword>
<evidence type="ECO:0000256" key="5">
    <source>
        <dbReference type="ARBA" id="ARBA00022598"/>
    </source>
</evidence>
<sequence>MFKKILVANRGEIALRVIRTCKEMGIKTVAVYSTADAESLHVKFADEAVCIGPPPSSESYLKMSNIIAAAEITNADAIHPGYGFLSENAKFSKICEEHDIKFIGASADMINRMGDKANAKATMIEAGVPCVPGSEGTIDDYKHCEILAEEVGYPVMLKASAGGGGKGMRAVWKKENLKDAWESARQESKAAFGNDDMYMEKLIEEPRHIEIQIVGDSTGKACHLSERDCSIQRRHQKLTEEVPSPFMTKALRKKMGDAAVKAAEYIKYEGAGTVEFLVDKHRNFYFMEMNTRIQVEHPITEQVIDFDLIREQILVAYGVPISGKNYTPKLHSIECRINAEDPFNDFRPSPGRITTLHAPGGHGVRLDTHVYAGYVIPPYYDSMIAKLITTAQTREEAINKMKRALDEFVIEGIKTTIPFHRQLMEHPDYLAGNYTTKFMEDFVIEKPSDN</sequence>
<feature type="domain" description="Biotin carboxylation" evidence="15">
    <location>
        <begin position="1"/>
        <end position="444"/>
    </location>
</feature>
<protein>
    <recommendedName>
        <fullName evidence="4 13">Biotin carboxylase</fullName>
        <ecNumber evidence="4 13">6.3.4.14</ecNumber>
    </recommendedName>
    <alternativeName>
        <fullName evidence="13">Acetyl-coenzyme A carboxylase biotin carboxylase subunit A</fullName>
    </alternativeName>
</protein>
<dbReference type="InterPro" id="IPR005479">
    <property type="entry name" value="CPAse_ATP-bd"/>
</dbReference>
<evidence type="ECO:0000313" key="16">
    <source>
        <dbReference type="EMBL" id="TYB75172.1"/>
    </source>
</evidence>
<dbReference type="NCBIfam" id="NF006367">
    <property type="entry name" value="PRK08591.1"/>
    <property type="match status" value="1"/>
</dbReference>
<comment type="catalytic activity">
    <reaction evidence="11 13">
        <text>N(6)-biotinyl-L-lysyl-[protein] + hydrogencarbonate + ATP = N(6)-carboxybiotinyl-L-lysyl-[protein] + ADP + phosphate + H(+)</text>
        <dbReference type="Rhea" id="RHEA:13501"/>
        <dbReference type="Rhea" id="RHEA-COMP:10505"/>
        <dbReference type="Rhea" id="RHEA-COMP:10506"/>
        <dbReference type="ChEBI" id="CHEBI:15378"/>
        <dbReference type="ChEBI" id="CHEBI:17544"/>
        <dbReference type="ChEBI" id="CHEBI:30616"/>
        <dbReference type="ChEBI" id="CHEBI:43474"/>
        <dbReference type="ChEBI" id="CHEBI:83144"/>
        <dbReference type="ChEBI" id="CHEBI:83145"/>
        <dbReference type="ChEBI" id="CHEBI:456216"/>
        <dbReference type="EC" id="6.3.4.14"/>
    </reaction>
</comment>
<comment type="caution">
    <text evidence="16">The sequence shown here is derived from an EMBL/GenBank/DDBJ whole genome shotgun (WGS) entry which is preliminary data.</text>
</comment>
<evidence type="ECO:0000256" key="9">
    <source>
        <dbReference type="ARBA" id="ARBA00022842"/>
    </source>
</evidence>
<dbReference type="GO" id="GO:0004075">
    <property type="term" value="F:biotin carboxylase activity"/>
    <property type="evidence" value="ECO:0007669"/>
    <property type="project" value="UniProtKB-EC"/>
</dbReference>
<evidence type="ECO:0000259" key="15">
    <source>
        <dbReference type="PROSITE" id="PS50979"/>
    </source>
</evidence>
<accession>A0A5D0R0Y0</accession>
<evidence type="ECO:0000256" key="1">
    <source>
        <dbReference type="ARBA" id="ARBA00003761"/>
    </source>
</evidence>
<dbReference type="SUPFAM" id="SSF51246">
    <property type="entry name" value="Rudiment single hybrid motif"/>
    <property type="match status" value="1"/>
</dbReference>
<dbReference type="PANTHER" id="PTHR48095">
    <property type="entry name" value="PYRUVATE CARBOXYLASE SUBUNIT A"/>
    <property type="match status" value="1"/>
</dbReference>
<evidence type="ECO:0000256" key="3">
    <source>
        <dbReference type="ARBA" id="ARBA00011750"/>
    </source>
</evidence>
<dbReference type="RefSeq" id="WP_066247057.1">
    <property type="nucleotide sequence ID" value="NZ_VSKL01000001.1"/>
</dbReference>
<keyword evidence="17" id="KW-1185">Reference proteome</keyword>
<evidence type="ECO:0000256" key="6">
    <source>
        <dbReference type="ARBA" id="ARBA00022723"/>
    </source>
</evidence>
<dbReference type="AlphaFoldDB" id="A0A5D0R0Y0"/>
<dbReference type="NCBIfam" id="TIGR00514">
    <property type="entry name" value="accC"/>
    <property type="match status" value="1"/>
</dbReference>
<dbReference type="FunFam" id="3.40.50.20:FF:000010">
    <property type="entry name" value="Propionyl-CoA carboxylase subunit alpha"/>
    <property type="match status" value="1"/>
</dbReference>
<dbReference type="InterPro" id="IPR011764">
    <property type="entry name" value="Biotin_carboxylation_dom"/>
</dbReference>
<evidence type="ECO:0000313" key="17">
    <source>
        <dbReference type="Proteomes" id="UP000324358"/>
    </source>
</evidence>
<dbReference type="FunFam" id="3.30.1490.20:FF:000018">
    <property type="entry name" value="Biotin carboxylase"/>
    <property type="match status" value="1"/>
</dbReference>
<dbReference type="InterPro" id="IPR005482">
    <property type="entry name" value="Biotin_COase_C"/>
</dbReference>
<comment type="subunit">
    <text evidence="3 13">Acetyl-CoA carboxylase is a heterohexamer of biotin carboxyl carrier protein, biotin carboxylase and the two subunits of carboxyl transferase in a 2:2 complex.</text>
</comment>
<dbReference type="Pfam" id="PF02786">
    <property type="entry name" value="CPSase_L_D2"/>
    <property type="match status" value="1"/>
</dbReference>
<name>A0A5D0R0Y0_9FLAO</name>
<dbReference type="InterPro" id="IPR051602">
    <property type="entry name" value="ACC_Biotin_Carboxylase"/>
</dbReference>
<dbReference type="Pfam" id="PF00289">
    <property type="entry name" value="Biotin_carb_N"/>
    <property type="match status" value="1"/>
</dbReference>
<evidence type="ECO:0000256" key="11">
    <source>
        <dbReference type="ARBA" id="ARBA00048600"/>
    </source>
</evidence>
<dbReference type="GO" id="GO:0046872">
    <property type="term" value="F:metal ion binding"/>
    <property type="evidence" value="ECO:0007669"/>
    <property type="project" value="UniProtKB-KW"/>
</dbReference>
<dbReference type="SMART" id="SM00878">
    <property type="entry name" value="Biotin_carb_C"/>
    <property type="match status" value="1"/>
</dbReference>
<proteinExistence type="predicted"/>
<dbReference type="InterPro" id="IPR011054">
    <property type="entry name" value="Rudment_hybrid_motif"/>
</dbReference>
<keyword evidence="10 13" id="KW-0092">Biotin</keyword>
<keyword evidence="7 12" id="KW-0547">Nucleotide-binding</keyword>
<dbReference type="Gene3D" id="3.30.470.20">
    <property type="entry name" value="ATP-grasp fold, B domain"/>
    <property type="match status" value="1"/>
</dbReference>
<dbReference type="GO" id="GO:0005524">
    <property type="term" value="F:ATP binding"/>
    <property type="evidence" value="ECO:0007669"/>
    <property type="project" value="UniProtKB-UniRule"/>
</dbReference>
<keyword evidence="13" id="KW-0275">Fatty acid biosynthesis</keyword>
<evidence type="ECO:0000256" key="7">
    <source>
        <dbReference type="ARBA" id="ARBA00022741"/>
    </source>
</evidence>
<keyword evidence="6" id="KW-0479">Metal-binding</keyword>
<dbReference type="Proteomes" id="UP000324358">
    <property type="component" value="Unassembled WGS sequence"/>
</dbReference>
<dbReference type="EC" id="6.3.4.14" evidence="4 13"/>
<keyword evidence="8 12" id="KW-0067">ATP-binding</keyword>
<evidence type="ECO:0000256" key="4">
    <source>
        <dbReference type="ARBA" id="ARBA00013263"/>
    </source>
</evidence>
<comment type="pathway">
    <text evidence="2 13">Lipid metabolism; malonyl-CoA biosynthesis; malonyl-CoA from acetyl-CoA: step 1/1.</text>
</comment>
<dbReference type="GO" id="GO:2001295">
    <property type="term" value="P:malonyl-CoA biosynthetic process"/>
    <property type="evidence" value="ECO:0007669"/>
    <property type="project" value="UniProtKB-UniPathway"/>
</dbReference>
<dbReference type="PROSITE" id="PS00866">
    <property type="entry name" value="CPSASE_1"/>
    <property type="match status" value="1"/>
</dbReference>
<organism evidence="16 17">
    <name type="scientific">Bizionia algoritergicola</name>
    <dbReference type="NCBI Taxonomy" id="291187"/>
    <lineage>
        <taxon>Bacteria</taxon>
        <taxon>Pseudomonadati</taxon>
        <taxon>Bacteroidota</taxon>
        <taxon>Flavobacteriia</taxon>
        <taxon>Flavobacteriales</taxon>
        <taxon>Flavobacteriaceae</taxon>
        <taxon>Bizionia</taxon>
    </lineage>
</organism>
<gene>
    <name evidence="16" type="primary">accC</name>
    <name evidence="16" type="ORF">ES675_03325</name>
</gene>
<keyword evidence="13" id="KW-0276">Fatty acid metabolism</keyword>
<dbReference type="SUPFAM" id="SSF52440">
    <property type="entry name" value="PreATP-grasp domain"/>
    <property type="match status" value="1"/>
</dbReference>
<feature type="domain" description="ATP-grasp" evidence="14">
    <location>
        <begin position="120"/>
        <end position="317"/>
    </location>
</feature>
<dbReference type="OrthoDB" id="9807469at2"/>
<dbReference type="PANTHER" id="PTHR48095:SF2">
    <property type="entry name" value="BIOTIN CARBOXYLASE, CHLOROPLASTIC"/>
    <property type="match status" value="1"/>
</dbReference>
<comment type="function">
    <text evidence="1 13">This protein is a component of the acetyl coenzyme A carboxylase complex; first, biotin carboxylase catalyzes the carboxylation of the carrier protein and then the transcarboxylase transfers the carboxyl group to form malonyl-CoA.</text>
</comment>
<reference evidence="16 17" key="1">
    <citation type="submission" date="2019-08" db="EMBL/GenBank/DDBJ databases">
        <title>Genomes of Antarctic Bizionia species.</title>
        <authorList>
            <person name="Bowman J.P."/>
        </authorList>
    </citation>
    <scope>NUCLEOTIDE SEQUENCE [LARGE SCALE GENOMIC DNA]</scope>
    <source>
        <strain evidence="16 17">APA-1</strain>
    </source>
</reference>
<evidence type="ECO:0000256" key="10">
    <source>
        <dbReference type="ARBA" id="ARBA00023267"/>
    </source>
</evidence>
<keyword evidence="13" id="KW-0444">Lipid biosynthesis</keyword>
<dbReference type="InterPro" id="IPR004549">
    <property type="entry name" value="Acetyl_CoA_COase_biotin_COase"/>
</dbReference>
<dbReference type="PROSITE" id="PS00867">
    <property type="entry name" value="CPSASE_2"/>
    <property type="match status" value="1"/>
</dbReference>
<dbReference type="SUPFAM" id="SSF56059">
    <property type="entry name" value="Glutathione synthetase ATP-binding domain-like"/>
    <property type="match status" value="1"/>
</dbReference>
<evidence type="ECO:0000256" key="8">
    <source>
        <dbReference type="ARBA" id="ARBA00022840"/>
    </source>
</evidence>
<keyword evidence="5 13" id="KW-0436">Ligase</keyword>
<dbReference type="InterPro" id="IPR005481">
    <property type="entry name" value="BC-like_N"/>
</dbReference>
<dbReference type="Pfam" id="PF02785">
    <property type="entry name" value="Biotin_carb_C"/>
    <property type="match status" value="1"/>
</dbReference>
<dbReference type="EMBL" id="VSKL01000001">
    <property type="protein sequence ID" value="TYB75172.1"/>
    <property type="molecule type" value="Genomic_DNA"/>
</dbReference>
<dbReference type="GO" id="GO:0006633">
    <property type="term" value="P:fatty acid biosynthetic process"/>
    <property type="evidence" value="ECO:0007669"/>
    <property type="project" value="UniProtKB-KW"/>
</dbReference>
<dbReference type="InterPro" id="IPR011761">
    <property type="entry name" value="ATP-grasp"/>
</dbReference>
<dbReference type="PROSITE" id="PS50979">
    <property type="entry name" value="BC"/>
    <property type="match status" value="1"/>
</dbReference>
<dbReference type="UniPathway" id="UPA00655">
    <property type="reaction ID" value="UER00711"/>
</dbReference>